<organism evidence="1">
    <name type="scientific">Arion vulgaris</name>
    <dbReference type="NCBI Taxonomy" id="1028688"/>
    <lineage>
        <taxon>Eukaryota</taxon>
        <taxon>Metazoa</taxon>
        <taxon>Spiralia</taxon>
        <taxon>Lophotrochozoa</taxon>
        <taxon>Mollusca</taxon>
        <taxon>Gastropoda</taxon>
        <taxon>Heterobranchia</taxon>
        <taxon>Euthyneura</taxon>
        <taxon>Panpulmonata</taxon>
        <taxon>Eupulmonata</taxon>
        <taxon>Stylommatophora</taxon>
        <taxon>Helicina</taxon>
        <taxon>Arionoidea</taxon>
        <taxon>Arionidae</taxon>
        <taxon>Arion</taxon>
    </lineage>
</organism>
<protein>
    <submittedName>
        <fullName evidence="1">Uncharacterized protein</fullName>
    </submittedName>
</protein>
<dbReference type="AlphaFoldDB" id="A0A0B7AIA8"/>
<accession>A0A0B7AIA8</accession>
<gene>
    <name evidence="1" type="primary">ORF117646</name>
</gene>
<proteinExistence type="predicted"/>
<dbReference type="EMBL" id="HACG01032951">
    <property type="protein sequence ID" value="CEK79816.1"/>
    <property type="molecule type" value="Transcribed_RNA"/>
</dbReference>
<name>A0A0B7AIA8_9EUPU</name>
<reference evidence="1" key="1">
    <citation type="submission" date="2014-12" db="EMBL/GenBank/DDBJ databases">
        <title>Insight into the proteome of Arion vulgaris.</title>
        <authorList>
            <person name="Aradska J."/>
            <person name="Bulat T."/>
            <person name="Smidak R."/>
            <person name="Sarate P."/>
            <person name="Gangsoo J."/>
            <person name="Sialana F."/>
            <person name="Bilban M."/>
            <person name="Lubec G."/>
        </authorList>
    </citation>
    <scope>NUCLEOTIDE SEQUENCE</scope>
    <source>
        <tissue evidence="1">Skin</tissue>
    </source>
</reference>
<evidence type="ECO:0000313" key="1">
    <source>
        <dbReference type="EMBL" id="CEK79816.1"/>
    </source>
</evidence>
<sequence length="57" mass="6604">MNNANITQVPELRYLVSIFTEDVKVDREIKTRCLKTNAVTYQLSPLFKHPNTDIPVK</sequence>